<protein>
    <submittedName>
        <fullName evidence="1">Uncharacterized protein</fullName>
    </submittedName>
</protein>
<dbReference type="EMBL" id="JABEBT010000019">
    <property type="protein sequence ID" value="KAF7637525.1"/>
    <property type="molecule type" value="Genomic_DNA"/>
</dbReference>
<dbReference type="AlphaFoldDB" id="A0A8S9ZVC5"/>
<comment type="caution">
    <text evidence="1">The sequence shown here is derived from an EMBL/GenBank/DDBJ whole genome shotgun (WGS) entry which is preliminary data.</text>
</comment>
<accession>A0A8S9ZVC5</accession>
<reference evidence="1" key="1">
    <citation type="journal article" date="2020" name="Ecol. Evol.">
        <title>Genome structure and content of the rice root-knot nematode (Meloidogyne graminicola).</title>
        <authorList>
            <person name="Phan N.T."/>
            <person name="Danchin E.G.J."/>
            <person name="Klopp C."/>
            <person name="Perfus-Barbeoch L."/>
            <person name="Kozlowski D.K."/>
            <person name="Koutsovoulos G.D."/>
            <person name="Lopez-Roques C."/>
            <person name="Bouchez O."/>
            <person name="Zahm M."/>
            <person name="Besnard G."/>
            <person name="Bellafiore S."/>
        </authorList>
    </citation>
    <scope>NUCLEOTIDE SEQUENCE</scope>
    <source>
        <strain evidence="1">VN-18</strain>
    </source>
</reference>
<keyword evidence="2" id="KW-1185">Reference proteome</keyword>
<evidence type="ECO:0000313" key="2">
    <source>
        <dbReference type="Proteomes" id="UP000605970"/>
    </source>
</evidence>
<dbReference type="Proteomes" id="UP000605970">
    <property type="component" value="Unassembled WGS sequence"/>
</dbReference>
<evidence type="ECO:0000313" key="1">
    <source>
        <dbReference type="EMBL" id="KAF7637525.1"/>
    </source>
</evidence>
<proteinExistence type="predicted"/>
<gene>
    <name evidence="1" type="ORF">Mgra_00003041</name>
</gene>
<sequence>MIKKLIKYNQKLLQLFYLNNVLVRITKSIEEKSKFLSTKNLINLRYFYITTVTPVSTPPSVPLLGIPSNWAVLTEASPNSLASLLEVGVTFVP</sequence>
<organism evidence="1 2">
    <name type="scientific">Meloidogyne graminicola</name>
    <dbReference type="NCBI Taxonomy" id="189291"/>
    <lineage>
        <taxon>Eukaryota</taxon>
        <taxon>Metazoa</taxon>
        <taxon>Ecdysozoa</taxon>
        <taxon>Nematoda</taxon>
        <taxon>Chromadorea</taxon>
        <taxon>Rhabditida</taxon>
        <taxon>Tylenchina</taxon>
        <taxon>Tylenchomorpha</taxon>
        <taxon>Tylenchoidea</taxon>
        <taxon>Meloidogynidae</taxon>
        <taxon>Meloidogyninae</taxon>
        <taxon>Meloidogyne</taxon>
    </lineage>
</organism>
<name>A0A8S9ZVC5_9BILA</name>